<feature type="domain" description="Solute-binding protein family 5" evidence="4">
    <location>
        <begin position="78"/>
        <end position="440"/>
    </location>
</feature>
<dbReference type="InterPro" id="IPR030678">
    <property type="entry name" value="Peptide/Ni-bd"/>
</dbReference>
<sequence>MFICLVLTAVIFAGCGKKNDSGQPQAAKQVQKGGQLVYGSLQEPNSLNPLLSDLMATAEIGRLVFSGLLTNDEKGQWVPDLAMEVPTRQNGGVSSDGLTITYRLRPGVTWHDGVPFSAQDVKFTWNLIMNGQNKVVIQEGYNQIAAIDTPDNQTVIIRFKEYYAPYLTLFSTILPKHILEGSPDISKSSFNRNPIGTGPFKLKDWKIAESITFEANSAYFLGRPTLDTILYKIIPDTNILITQLKSGDIDLVNNIVPTQLDQVKAIANVRTVITPGMVWEHLDFNLDNSLFQDVRVRQAIQLAIDRPAIVSAALRNVGGVALTDQPPFSWAYNSSIKAAGRDINGARELLTQAGWVPGADGIFAKDGRKLAFTLVTTSGNKMREAVAQQLVQQMKEAGIFLQVQYADVPGFFADVLKNRRFEAAMYAWVAGIDPENSRLWHSKAIPGRSNGYDGQNYGGWRNPEIDKLTEMGKMTVDTEQRQQIYFRIQEIMVQEVPVVPLYYRATIDVVKNNIANYRPNPTPAGNFWNAWQWGLMK</sequence>
<evidence type="ECO:0000313" key="6">
    <source>
        <dbReference type="Proteomes" id="UP000295063"/>
    </source>
</evidence>
<dbReference type="Proteomes" id="UP000295063">
    <property type="component" value="Unassembled WGS sequence"/>
</dbReference>
<proteinExistence type="inferred from homology"/>
<dbReference type="AlphaFoldDB" id="A0A4R1PSA7"/>
<protein>
    <submittedName>
        <fullName evidence="5">Peptide/nickel transport system substrate-binding protein</fullName>
    </submittedName>
</protein>
<dbReference type="PANTHER" id="PTHR30290:SF9">
    <property type="entry name" value="OLIGOPEPTIDE-BINDING PROTEIN APPA"/>
    <property type="match status" value="1"/>
</dbReference>
<dbReference type="Gene3D" id="3.90.76.10">
    <property type="entry name" value="Dipeptide-binding Protein, Domain 1"/>
    <property type="match status" value="1"/>
</dbReference>
<keyword evidence="6" id="KW-1185">Reference proteome</keyword>
<comment type="caution">
    <text evidence="5">The sequence shown here is derived from an EMBL/GenBank/DDBJ whole genome shotgun (WGS) entry which is preliminary data.</text>
</comment>
<evidence type="ECO:0000313" key="5">
    <source>
        <dbReference type="EMBL" id="TCL33919.1"/>
    </source>
</evidence>
<keyword evidence="3" id="KW-0732">Signal</keyword>
<evidence type="ECO:0000256" key="3">
    <source>
        <dbReference type="ARBA" id="ARBA00022729"/>
    </source>
</evidence>
<dbReference type="Pfam" id="PF00496">
    <property type="entry name" value="SBP_bac_5"/>
    <property type="match status" value="1"/>
</dbReference>
<dbReference type="GO" id="GO:0015833">
    <property type="term" value="P:peptide transport"/>
    <property type="evidence" value="ECO:0007669"/>
    <property type="project" value="TreeGrafter"/>
</dbReference>
<dbReference type="SUPFAM" id="SSF53850">
    <property type="entry name" value="Periplasmic binding protein-like II"/>
    <property type="match status" value="1"/>
</dbReference>
<evidence type="ECO:0000256" key="2">
    <source>
        <dbReference type="ARBA" id="ARBA00022448"/>
    </source>
</evidence>
<dbReference type="Gene3D" id="3.40.190.10">
    <property type="entry name" value="Periplasmic binding protein-like II"/>
    <property type="match status" value="1"/>
</dbReference>
<evidence type="ECO:0000256" key="1">
    <source>
        <dbReference type="ARBA" id="ARBA00005695"/>
    </source>
</evidence>
<dbReference type="GO" id="GO:1904680">
    <property type="term" value="F:peptide transmembrane transporter activity"/>
    <property type="evidence" value="ECO:0007669"/>
    <property type="project" value="TreeGrafter"/>
</dbReference>
<comment type="similarity">
    <text evidence="1">Belongs to the bacterial solute-binding protein 5 family.</text>
</comment>
<dbReference type="GO" id="GO:0043190">
    <property type="term" value="C:ATP-binding cassette (ABC) transporter complex"/>
    <property type="evidence" value="ECO:0007669"/>
    <property type="project" value="InterPro"/>
</dbReference>
<dbReference type="InterPro" id="IPR039424">
    <property type="entry name" value="SBP_5"/>
</dbReference>
<dbReference type="InterPro" id="IPR000914">
    <property type="entry name" value="SBP_5_dom"/>
</dbReference>
<dbReference type="PANTHER" id="PTHR30290">
    <property type="entry name" value="PERIPLASMIC BINDING COMPONENT OF ABC TRANSPORTER"/>
    <property type="match status" value="1"/>
</dbReference>
<dbReference type="CDD" id="cd08513">
    <property type="entry name" value="PBP2_thermophilic_Hb8_like"/>
    <property type="match status" value="1"/>
</dbReference>
<dbReference type="EMBL" id="SLUI01000016">
    <property type="protein sequence ID" value="TCL33919.1"/>
    <property type="molecule type" value="Genomic_DNA"/>
</dbReference>
<reference evidence="5 6" key="1">
    <citation type="submission" date="2019-03" db="EMBL/GenBank/DDBJ databases">
        <title>Genomic Encyclopedia of Type Strains, Phase IV (KMG-IV): sequencing the most valuable type-strain genomes for metagenomic binning, comparative biology and taxonomic classification.</title>
        <authorList>
            <person name="Goeker M."/>
        </authorList>
    </citation>
    <scope>NUCLEOTIDE SEQUENCE [LARGE SCALE GENOMIC DNA]</scope>
    <source>
        <strain evidence="5 6">DSM 15969</strain>
    </source>
</reference>
<keyword evidence="2" id="KW-0813">Transport</keyword>
<gene>
    <name evidence="5" type="ORF">EV210_11620</name>
</gene>
<dbReference type="GO" id="GO:0042597">
    <property type="term" value="C:periplasmic space"/>
    <property type="evidence" value="ECO:0007669"/>
    <property type="project" value="UniProtKB-ARBA"/>
</dbReference>
<organism evidence="5 6">
    <name type="scientific">Anaerospora hongkongensis</name>
    <dbReference type="NCBI Taxonomy" id="244830"/>
    <lineage>
        <taxon>Bacteria</taxon>
        <taxon>Bacillati</taxon>
        <taxon>Bacillota</taxon>
        <taxon>Negativicutes</taxon>
        <taxon>Selenomonadales</taxon>
        <taxon>Sporomusaceae</taxon>
        <taxon>Anaerospora</taxon>
    </lineage>
</organism>
<dbReference type="Gene3D" id="3.10.105.10">
    <property type="entry name" value="Dipeptide-binding Protein, Domain 3"/>
    <property type="match status" value="1"/>
</dbReference>
<accession>A0A4R1PSA7</accession>
<name>A0A4R1PSA7_9FIRM</name>
<evidence type="ECO:0000259" key="4">
    <source>
        <dbReference type="Pfam" id="PF00496"/>
    </source>
</evidence>
<dbReference type="PIRSF" id="PIRSF002741">
    <property type="entry name" value="MppA"/>
    <property type="match status" value="1"/>
</dbReference>